<proteinExistence type="predicted"/>
<dbReference type="Pfam" id="PF02681">
    <property type="entry name" value="DUF212"/>
    <property type="match status" value="1"/>
</dbReference>
<organism evidence="2 3">
    <name type="scientific">Acetivibrio straminisolvens JCM 21531</name>
    <dbReference type="NCBI Taxonomy" id="1294263"/>
    <lineage>
        <taxon>Bacteria</taxon>
        <taxon>Bacillati</taxon>
        <taxon>Bacillota</taxon>
        <taxon>Clostridia</taxon>
        <taxon>Eubacteriales</taxon>
        <taxon>Oscillospiraceae</taxon>
        <taxon>Acetivibrio</taxon>
    </lineage>
</organism>
<sequence>MKVLYSILSNKTITVPVIAWFIAQFLKVINVIVVERKLDFTRFVGSGGMPSSHSSFIVSLATVVGKMKGLGSVEFGISAAVAAIVMYDAAGVRRAAGKQAKVLNKLIFSQKEEDRQNFDENLKELIGHSPFEVFIGAMLGMLMGLCFA</sequence>
<dbReference type="PANTHER" id="PTHR31446:SF29">
    <property type="entry name" value="ACID PHOSPHATASE_VANADIUM-DEPENDENT HALOPEROXIDASE-RELATED PROTEIN"/>
    <property type="match status" value="1"/>
</dbReference>
<accession>W4V381</accession>
<dbReference type="AlphaFoldDB" id="W4V381"/>
<gene>
    <name evidence="2" type="ORF">JCM21531_1049</name>
</gene>
<dbReference type="PANTHER" id="PTHR31446">
    <property type="entry name" value="ACID PHOSPHATASE/VANADIUM-DEPENDENT HALOPEROXIDASE-RELATED PROTEIN"/>
    <property type="match status" value="1"/>
</dbReference>
<dbReference type="STRING" id="1294263.JCM21531_1049"/>
<dbReference type="EMBL" id="BAVR01000009">
    <property type="protein sequence ID" value="GAE87661.1"/>
    <property type="molecule type" value="Genomic_DNA"/>
</dbReference>
<comment type="caution">
    <text evidence="2">The sequence shown here is derived from an EMBL/GenBank/DDBJ whole genome shotgun (WGS) entry which is preliminary data.</text>
</comment>
<keyword evidence="1" id="KW-0812">Transmembrane</keyword>
<protein>
    <recommendedName>
        <fullName evidence="4">Divergent PAP2 family protein</fullName>
    </recommendedName>
</protein>
<dbReference type="OrthoDB" id="9792681at2"/>
<keyword evidence="1" id="KW-0472">Membrane</keyword>
<dbReference type="Proteomes" id="UP000019109">
    <property type="component" value="Unassembled WGS sequence"/>
</dbReference>
<evidence type="ECO:0000313" key="3">
    <source>
        <dbReference type="Proteomes" id="UP000019109"/>
    </source>
</evidence>
<feature type="transmembrane region" description="Helical" evidence="1">
    <location>
        <begin position="12"/>
        <end position="33"/>
    </location>
</feature>
<evidence type="ECO:0008006" key="4">
    <source>
        <dbReference type="Google" id="ProtNLM"/>
    </source>
</evidence>
<evidence type="ECO:0000313" key="2">
    <source>
        <dbReference type="EMBL" id="GAE87661.1"/>
    </source>
</evidence>
<evidence type="ECO:0000256" key="1">
    <source>
        <dbReference type="SAM" id="Phobius"/>
    </source>
</evidence>
<dbReference type="InterPro" id="IPR003832">
    <property type="entry name" value="DUF212"/>
</dbReference>
<dbReference type="RefSeq" id="WP_038287537.1">
    <property type="nucleotide sequence ID" value="NZ_BAVR01000009.1"/>
</dbReference>
<keyword evidence="3" id="KW-1185">Reference proteome</keyword>
<name>W4V381_9FIRM</name>
<keyword evidence="1" id="KW-1133">Transmembrane helix</keyword>
<reference evidence="2" key="1">
    <citation type="journal article" date="2014" name="Genome Announc.">
        <title>Draft Genome Sequence of Clostridium straminisolvens Strain JCM 21531T, Isolated from a Cellulose-Degrading Bacterial Community.</title>
        <authorList>
            <person name="Yuki M."/>
            <person name="Oshima K."/>
            <person name="Suda W."/>
            <person name="Sakamoto M."/>
            <person name="Kitamura K."/>
            <person name="Iida T."/>
            <person name="Hattori M."/>
            <person name="Ohkuma M."/>
        </authorList>
    </citation>
    <scope>NUCLEOTIDE SEQUENCE [LARGE SCALE GENOMIC DNA]</scope>
    <source>
        <strain evidence="2">JCM 21531</strain>
    </source>
</reference>